<proteinExistence type="predicted"/>
<evidence type="ECO:0000313" key="1">
    <source>
        <dbReference type="EMBL" id="VFU44201.1"/>
    </source>
</evidence>
<name>A0A6N2LTG1_SALVM</name>
<protein>
    <submittedName>
        <fullName evidence="1">Uncharacterized protein</fullName>
    </submittedName>
</protein>
<dbReference type="AlphaFoldDB" id="A0A6N2LTG1"/>
<dbReference type="EMBL" id="CAADRP010001597">
    <property type="protein sequence ID" value="VFU44201.1"/>
    <property type="molecule type" value="Genomic_DNA"/>
</dbReference>
<organism evidence="1">
    <name type="scientific">Salix viminalis</name>
    <name type="common">Common osier</name>
    <name type="synonym">Basket willow</name>
    <dbReference type="NCBI Taxonomy" id="40686"/>
    <lineage>
        <taxon>Eukaryota</taxon>
        <taxon>Viridiplantae</taxon>
        <taxon>Streptophyta</taxon>
        <taxon>Embryophyta</taxon>
        <taxon>Tracheophyta</taxon>
        <taxon>Spermatophyta</taxon>
        <taxon>Magnoliopsida</taxon>
        <taxon>eudicotyledons</taxon>
        <taxon>Gunneridae</taxon>
        <taxon>Pentapetalae</taxon>
        <taxon>rosids</taxon>
        <taxon>fabids</taxon>
        <taxon>Malpighiales</taxon>
        <taxon>Salicaceae</taxon>
        <taxon>Saliceae</taxon>
        <taxon>Salix</taxon>
    </lineage>
</organism>
<gene>
    <name evidence="1" type="ORF">SVIM_LOCUS270396</name>
</gene>
<sequence length="103" mass="11971">MSTVKEGKKKAMEPAVISWRERKDVADKEEEALVKDIEDLRSWTEMIDAMNDEQLKEYLKNRPEELKTEDPKEQAQTKTSMGIMASVLKFHKEDSEDSVRPDV</sequence>
<reference evidence="1" key="1">
    <citation type="submission" date="2019-03" db="EMBL/GenBank/DDBJ databases">
        <authorList>
            <person name="Mank J."/>
            <person name="Almeida P."/>
        </authorList>
    </citation>
    <scope>NUCLEOTIDE SEQUENCE</scope>
    <source>
        <strain evidence="1">78183</strain>
    </source>
</reference>
<accession>A0A6N2LTG1</accession>